<gene>
    <name evidence="1" type="ORF">NIES267_62040</name>
</gene>
<evidence type="ECO:0000313" key="1">
    <source>
        <dbReference type="EMBL" id="BAY86693.1"/>
    </source>
</evidence>
<organism evidence="1 2">
    <name type="scientific">Calothrix parasitica NIES-267</name>
    <dbReference type="NCBI Taxonomy" id="1973488"/>
    <lineage>
        <taxon>Bacteria</taxon>
        <taxon>Bacillati</taxon>
        <taxon>Cyanobacteriota</taxon>
        <taxon>Cyanophyceae</taxon>
        <taxon>Nostocales</taxon>
        <taxon>Calotrichaceae</taxon>
        <taxon>Calothrix</taxon>
    </lineage>
</organism>
<accession>A0A1Z4LZP1</accession>
<evidence type="ECO:0000313" key="2">
    <source>
        <dbReference type="Proteomes" id="UP000218418"/>
    </source>
</evidence>
<keyword evidence="2" id="KW-1185">Reference proteome</keyword>
<protein>
    <submittedName>
        <fullName evidence="1">Uncharacterized protein</fullName>
    </submittedName>
</protein>
<name>A0A1Z4LZP1_9CYAN</name>
<sequence length="38" mass="4131">MLAVAKGKIQQHGLSEQVKLLQGYVNDLADNSIYDAAK</sequence>
<reference evidence="1 2" key="1">
    <citation type="submission" date="2017-06" db="EMBL/GenBank/DDBJ databases">
        <title>Genome sequencing of cyanobaciteial culture collection at National Institute for Environmental Studies (NIES).</title>
        <authorList>
            <person name="Hirose Y."/>
            <person name="Shimura Y."/>
            <person name="Fujisawa T."/>
            <person name="Nakamura Y."/>
            <person name="Kawachi M."/>
        </authorList>
    </citation>
    <scope>NUCLEOTIDE SEQUENCE [LARGE SCALE GENOMIC DNA]</scope>
    <source>
        <strain evidence="1 2">NIES-267</strain>
    </source>
</reference>
<dbReference type="Proteomes" id="UP000218418">
    <property type="component" value="Chromosome"/>
</dbReference>
<dbReference type="EMBL" id="AP018227">
    <property type="protein sequence ID" value="BAY86693.1"/>
    <property type="molecule type" value="Genomic_DNA"/>
</dbReference>
<dbReference type="AlphaFoldDB" id="A0A1Z4LZP1"/>
<proteinExistence type="predicted"/>